<sequence>MTDTPYAASSDSPGGSPAPGGGGQFAGPGGQHEGQGRPSQAGPGPARHGMAGGAGYPQFEGPGAAQYGEEPLEPPPPIAGHPAPAPRYGPPGTAPGYPAPQAKPDDLAGATAPAPGVSPGEIQQPPGYYHPEAQALDVGRALSYGWERFRTNPGPWLGVMAVGVLIYLGYFAVVQIFDPTSLFTVLFLFLVVLVALWLLQAVMVRGALYETDGYPPAFGSFFRFVNSGNVLLTALLAFAITLVAASLCLLPGLVVGFLCMYSLHFVIDQDYGPVEAIKASAQLVLANLWPSFLLAITVMLVTFVGLALCGLGLFVAGPVCVIAVTYAYRMLTEGPVAEF</sequence>
<proteinExistence type="predicted"/>
<evidence type="ECO:0000256" key="1">
    <source>
        <dbReference type="SAM" id="MobiDB-lite"/>
    </source>
</evidence>
<dbReference type="EMBL" id="CP018082">
    <property type="protein sequence ID" value="APE35755.1"/>
    <property type="molecule type" value="Genomic_DNA"/>
</dbReference>
<dbReference type="Proteomes" id="UP000183810">
    <property type="component" value="Chromosome"/>
</dbReference>
<dbReference type="OrthoDB" id="4829830at2"/>
<feature type="region of interest" description="Disordered" evidence="1">
    <location>
        <begin position="1"/>
        <end position="129"/>
    </location>
</feature>
<evidence type="ECO:0000313" key="4">
    <source>
        <dbReference type="Proteomes" id="UP000183810"/>
    </source>
</evidence>
<feature type="compositionally biased region" description="Pro residues" evidence="1">
    <location>
        <begin position="73"/>
        <end position="93"/>
    </location>
</feature>
<protein>
    <recommendedName>
        <fullName evidence="5">Glycerophosphoryl diester phosphodiesterase membrane domain-containing protein</fullName>
    </recommendedName>
</protein>
<name>A0A1J0VUL8_9NOCA</name>
<feature type="transmembrane region" description="Helical" evidence="2">
    <location>
        <begin position="183"/>
        <end position="209"/>
    </location>
</feature>
<feature type="compositionally biased region" description="Gly residues" evidence="1">
    <location>
        <begin position="17"/>
        <end position="33"/>
    </location>
</feature>
<organism evidence="3 4">
    <name type="scientific">Nocardia mangyaensis</name>
    <dbReference type="NCBI Taxonomy" id="2213200"/>
    <lineage>
        <taxon>Bacteria</taxon>
        <taxon>Bacillati</taxon>
        <taxon>Actinomycetota</taxon>
        <taxon>Actinomycetes</taxon>
        <taxon>Mycobacteriales</taxon>
        <taxon>Nocardiaceae</taxon>
        <taxon>Nocardia</taxon>
    </lineage>
</organism>
<keyword evidence="4" id="KW-1185">Reference proteome</keyword>
<feature type="transmembrane region" description="Helical" evidence="2">
    <location>
        <begin position="292"/>
        <end position="324"/>
    </location>
</feature>
<evidence type="ECO:0008006" key="5">
    <source>
        <dbReference type="Google" id="ProtNLM"/>
    </source>
</evidence>
<keyword evidence="2" id="KW-0812">Transmembrane</keyword>
<feature type="transmembrane region" description="Helical" evidence="2">
    <location>
        <begin position="156"/>
        <end position="177"/>
    </location>
</feature>
<keyword evidence="2" id="KW-1133">Transmembrane helix</keyword>
<gene>
    <name evidence="3" type="ORF">BOX37_19415</name>
</gene>
<reference evidence="3" key="1">
    <citation type="submission" date="2016-11" db="EMBL/GenBank/DDBJ databases">
        <authorList>
            <person name="Jaros S."/>
            <person name="Januszkiewicz K."/>
            <person name="Wedrychowicz H."/>
        </authorList>
    </citation>
    <scope>NUCLEOTIDE SEQUENCE [LARGE SCALE GENOMIC DNA]</scope>
    <source>
        <strain evidence="3">Y48</strain>
    </source>
</reference>
<dbReference type="KEGG" id="nsl:BOX37_19415"/>
<accession>A0A1J0VUL8</accession>
<dbReference type="AlphaFoldDB" id="A0A1J0VUL8"/>
<evidence type="ECO:0000256" key="2">
    <source>
        <dbReference type="SAM" id="Phobius"/>
    </source>
</evidence>
<keyword evidence="2" id="KW-0472">Membrane</keyword>
<evidence type="ECO:0000313" key="3">
    <source>
        <dbReference type="EMBL" id="APE35755.1"/>
    </source>
</evidence>
<feature type="transmembrane region" description="Helical" evidence="2">
    <location>
        <begin position="230"/>
        <end position="263"/>
    </location>
</feature>